<name>A0A5A8CUJ4_CAFRO</name>
<dbReference type="InterPro" id="IPR027417">
    <property type="entry name" value="P-loop_NTPase"/>
</dbReference>
<evidence type="ECO:0000313" key="3">
    <source>
        <dbReference type="EMBL" id="KAA0155481.1"/>
    </source>
</evidence>
<feature type="domain" description="Rad51-like C-terminal" evidence="2">
    <location>
        <begin position="24"/>
        <end position="102"/>
    </location>
</feature>
<feature type="compositionally biased region" description="Acidic residues" evidence="1">
    <location>
        <begin position="301"/>
        <end position="312"/>
    </location>
</feature>
<sequence>MEAAPAPMFAMLSPDETALDVVRRARKATVRTGFPPLDPYLGGAEVRPGDFVEVVGEYGTGKSTLLLQCVVDAVLPKCLGGQGASVMWVDFDMKFCGERLRELLGYEVMARCATGAYPEAGKAVSPEVIESIRASADPARAAMSEAEATSLDDAIEAVVEEALASVVVFVCESTTHLMATLAAAEARLALRRRQWALLVIDAISAMQHIWRVHEPMGGDACYMQVLRSTRRLRKVYGITLLVARVEAGRGVEVGEEAAWAALDAIPVSTAGCLSAAAAALYEAREAAAAAMDSSGNGGADDRDDDDHDDDAGASDKLGSAASGSQSAADRPAPLPATAAAPPPCARDPAAARAAADAVSSLFRGTRSPWDLSPRVWLAEATHKVRLMRVVPSWSASSDRPFAYAEGSLFLARLLRAPGLEPAASPLSPPTSSSGFAAASARAVAGSPAARLPLRQLWLYRLALPGLVEASADDPA</sequence>
<dbReference type="GO" id="GO:0000724">
    <property type="term" value="P:double-strand break repair via homologous recombination"/>
    <property type="evidence" value="ECO:0007669"/>
    <property type="project" value="InterPro"/>
</dbReference>
<comment type="caution">
    <text evidence="3">The sequence shown here is derived from an EMBL/GenBank/DDBJ whole genome shotgun (WGS) entry which is preliminary data.</text>
</comment>
<reference evidence="3 4" key="1">
    <citation type="submission" date="2019-07" db="EMBL/GenBank/DDBJ databases">
        <title>Genomes of Cafeteria roenbergensis.</title>
        <authorList>
            <person name="Fischer M.G."/>
            <person name="Hackl T."/>
            <person name="Roman M."/>
        </authorList>
    </citation>
    <scope>NUCLEOTIDE SEQUENCE [LARGE SCALE GENOMIC DNA]</scope>
    <source>
        <strain evidence="3 4">BVI</strain>
    </source>
</reference>
<evidence type="ECO:0000256" key="1">
    <source>
        <dbReference type="SAM" id="MobiDB-lite"/>
    </source>
</evidence>
<keyword evidence="4" id="KW-1185">Reference proteome</keyword>
<dbReference type="InterPro" id="IPR030547">
    <property type="entry name" value="XRCC2"/>
</dbReference>
<dbReference type="Proteomes" id="UP000323011">
    <property type="component" value="Unassembled WGS sequence"/>
</dbReference>
<dbReference type="PANTHER" id="PTHR46644">
    <property type="entry name" value="DNA REPAIR PROTEIN XRCC2"/>
    <property type="match status" value="1"/>
</dbReference>
<accession>A0A5A8CUJ4</accession>
<protein>
    <recommendedName>
        <fullName evidence="2">Rad51-like C-terminal domain-containing protein</fullName>
    </recommendedName>
</protein>
<dbReference type="SUPFAM" id="SSF52540">
    <property type="entry name" value="P-loop containing nucleoside triphosphate hydrolases"/>
    <property type="match status" value="1"/>
</dbReference>
<dbReference type="EMBL" id="VLTN01000007">
    <property type="protein sequence ID" value="KAA0155481.1"/>
    <property type="molecule type" value="Genomic_DNA"/>
</dbReference>
<evidence type="ECO:0000259" key="2">
    <source>
        <dbReference type="Pfam" id="PF08423"/>
    </source>
</evidence>
<evidence type="ECO:0000313" key="4">
    <source>
        <dbReference type="Proteomes" id="UP000323011"/>
    </source>
</evidence>
<organism evidence="3 4">
    <name type="scientific">Cafeteria roenbergensis</name>
    <name type="common">Marine flagellate</name>
    <dbReference type="NCBI Taxonomy" id="33653"/>
    <lineage>
        <taxon>Eukaryota</taxon>
        <taxon>Sar</taxon>
        <taxon>Stramenopiles</taxon>
        <taxon>Bigyra</taxon>
        <taxon>Opalozoa</taxon>
        <taxon>Bicosoecida</taxon>
        <taxon>Cafeteriaceae</taxon>
        <taxon>Cafeteria</taxon>
    </lineage>
</organism>
<dbReference type="GO" id="GO:0033063">
    <property type="term" value="C:Rad51B-Rad51C-Rad51D-XRCC2 complex"/>
    <property type="evidence" value="ECO:0007669"/>
    <property type="project" value="InterPro"/>
</dbReference>
<dbReference type="Pfam" id="PF08423">
    <property type="entry name" value="Rad51"/>
    <property type="match status" value="1"/>
</dbReference>
<dbReference type="GO" id="GO:0005657">
    <property type="term" value="C:replication fork"/>
    <property type="evidence" value="ECO:0007669"/>
    <property type="project" value="InterPro"/>
</dbReference>
<feature type="region of interest" description="Disordered" evidence="1">
    <location>
        <begin position="292"/>
        <end position="350"/>
    </location>
</feature>
<feature type="compositionally biased region" description="Low complexity" evidence="1">
    <location>
        <begin position="314"/>
        <end position="339"/>
    </location>
</feature>
<dbReference type="PANTHER" id="PTHR46644:SF2">
    <property type="entry name" value="DNA REPAIR PROTEIN XRCC2"/>
    <property type="match status" value="1"/>
</dbReference>
<dbReference type="Gene3D" id="3.40.50.300">
    <property type="entry name" value="P-loop containing nucleotide triphosphate hydrolases"/>
    <property type="match status" value="1"/>
</dbReference>
<dbReference type="AlphaFoldDB" id="A0A5A8CUJ4"/>
<gene>
    <name evidence="3" type="ORF">FNF29_01854</name>
</gene>
<proteinExistence type="predicted"/>
<dbReference type="InterPro" id="IPR013632">
    <property type="entry name" value="Rad51_C"/>
</dbReference>